<name>A0A8X6JTG9_NEPPI</name>
<organism evidence="1 2">
    <name type="scientific">Nephila pilipes</name>
    <name type="common">Giant wood spider</name>
    <name type="synonym">Nephila maculata</name>
    <dbReference type="NCBI Taxonomy" id="299642"/>
    <lineage>
        <taxon>Eukaryota</taxon>
        <taxon>Metazoa</taxon>
        <taxon>Ecdysozoa</taxon>
        <taxon>Arthropoda</taxon>
        <taxon>Chelicerata</taxon>
        <taxon>Arachnida</taxon>
        <taxon>Araneae</taxon>
        <taxon>Araneomorphae</taxon>
        <taxon>Entelegynae</taxon>
        <taxon>Araneoidea</taxon>
        <taxon>Nephilidae</taxon>
        <taxon>Nephila</taxon>
    </lineage>
</organism>
<proteinExistence type="predicted"/>
<dbReference type="AlphaFoldDB" id="A0A8X6JTG9"/>
<evidence type="ECO:0000313" key="2">
    <source>
        <dbReference type="Proteomes" id="UP000887013"/>
    </source>
</evidence>
<reference evidence="1" key="1">
    <citation type="submission" date="2020-08" db="EMBL/GenBank/DDBJ databases">
        <title>Multicomponent nature underlies the extraordinary mechanical properties of spider dragline silk.</title>
        <authorList>
            <person name="Kono N."/>
            <person name="Nakamura H."/>
            <person name="Mori M."/>
            <person name="Yoshida Y."/>
            <person name="Ohtoshi R."/>
            <person name="Malay A.D."/>
            <person name="Moran D.A.P."/>
            <person name="Tomita M."/>
            <person name="Numata K."/>
            <person name="Arakawa K."/>
        </authorList>
    </citation>
    <scope>NUCLEOTIDE SEQUENCE</scope>
</reference>
<sequence>MKFQDEKVQKFLEDICWVFPGYGKKSLELKKIGTVTVKSEGILDKMQRIKKKKLLEALSDDDEVPFVDGVDKDPIWE</sequence>
<dbReference type="Proteomes" id="UP000887013">
    <property type="component" value="Unassembled WGS sequence"/>
</dbReference>
<gene>
    <name evidence="1" type="ORF">NPIL_49061</name>
</gene>
<evidence type="ECO:0000313" key="1">
    <source>
        <dbReference type="EMBL" id="GFS35840.1"/>
    </source>
</evidence>
<dbReference type="OrthoDB" id="424490at2759"/>
<dbReference type="EMBL" id="BMAW01088650">
    <property type="protein sequence ID" value="GFS35840.1"/>
    <property type="molecule type" value="Genomic_DNA"/>
</dbReference>
<accession>A0A8X6JTG9</accession>
<comment type="caution">
    <text evidence="1">The sequence shown here is derived from an EMBL/GenBank/DDBJ whole genome shotgun (WGS) entry which is preliminary data.</text>
</comment>
<keyword evidence="2" id="KW-1185">Reference proteome</keyword>
<protein>
    <submittedName>
        <fullName evidence="1">Uncharacterized protein</fullName>
    </submittedName>
</protein>